<keyword evidence="2" id="KW-0812">Transmembrane</keyword>
<dbReference type="Proteomes" id="UP000190044">
    <property type="component" value="Unassembled WGS sequence"/>
</dbReference>
<keyword evidence="5" id="KW-1185">Reference proteome</keyword>
<accession>A0A1T5CHM4</accession>
<evidence type="ECO:0000256" key="1">
    <source>
        <dbReference type="SAM" id="MobiDB-lite"/>
    </source>
</evidence>
<proteinExistence type="predicted"/>
<sequence>MRRLTGLSTAAAVLVTTIGASSTPAEARGRHGGWGHRHHDRIDAGDVIGGLFVIGAIAAIASAASKQKRDRDGRYEPPYRDDPRRDADYEPRDARPYEDGAYGTGEAEARASDACSWAAEGELGDGARVESITDVRPGARGLSVTGTVSQPDGEVRSFACSYRGGRVIDVSFG</sequence>
<protein>
    <recommendedName>
        <fullName evidence="6">Secreted protein</fullName>
    </recommendedName>
</protein>
<feature type="signal peptide" evidence="3">
    <location>
        <begin position="1"/>
        <end position="27"/>
    </location>
</feature>
<evidence type="ECO:0000313" key="5">
    <source>
        <dbReference type="Proteomes" id="UP000190044"/>
    </source>
</evidence>
<feature type="chain" id="PRO_5012888423" description="Secreted protein" evidence="3">
    <location>
        <begin position="28"/>
        <end position="173"/>
    </location>
</feature>
<keyword evidence="2" id="KW-1133">Transmembrane helix</keyword>
<organism evidence="4 5">
    <name type="scientific">Sphingopyxis flava</name>
    <dbReference type="NCBI Taxonomy" id="1507287"/>
    <lineage>
        <taxon>Bacteria</taxon>
        <taxon>Pseudomonadati</taxon>
        <taxon>Pseudomonadota</taxon>
        <taxon>Alphaproteobacteria</taxon>
        <taxon>Sphingomonadales</taxon>
        <taxon>Sphingomonadaceae</taxon>
        <taxon>Sphingopyxis</taxon>
    </lineage>
</organism>
<feature type="transmembrane region" description="Helical" evidence="2">
    <location>
        <begin position="44"/>
        <end position="64"/>
    </location>
</feature>
<keyword evidence="2" id="KW-0472">Membrane</keyword>
<feature type="region of interest" description="Disordered" evidence="1">
    <location>
        <begin position="65"/>
        <end position="102"/>
    </location>
</feature>
<dbReference type="EMBL" id="FUYP01000010">
    <property type="protein sequence ID" value="SKB58947.1"/>
    <property type="molecule type" value="Genomic_DNA"/>
</dbReference>
<dbReference type="OrthoDB" id="7450187at2"/>
<name>A0A1T5CHM4_9SPHN</name>
<evidence type="ECO:0008006" key="6">
    <source>
        <dbReference type="Google" id="ProtNLM"/>
    </source>
</evidence>
<evidence type="ECO:0000256" key="2">
    <source>
        <dbReference type="SAM" id="Phobius"/>
    </source>
</evidence>
<evidence type="ECO:0000313" key="4">
    <source>
        <dbReference type="EMBL" id="SKB58947.1"/>
    </source>
</evidence>
<reference evidence="5" key="1">
    <citation type="submission" date="2017-02" db="EMBL/GenBank/DDBJ databases">
        <authorList>
            <person name="Varghese N."/>
            <person name="Submissions S."/>
        </authorList>
    </citation>
    <scope>NUCLEOTIDE SEQUENCE [LARGE SCALE GENOMIC DNA]</scope>
    <source>
        <strain evidence="5">R11H</strain>
    </source>
</reference>
<evidence type="ECO:0000256" key="3">
    <source>
        <dbReference type="SAM" id="SignalP"/>
    </source>
</evidence>
<dbReference type="RefSeq" id="WP_079638527.1">
    <property type="nucleotide sequence ID" value="NZ_FUYP01000010.1"/>
</dbReference>
<gene>
    <name evidence="4" type="ORF">SAMN06295937_101079</name>
</gene>
<dbReference type="AlphaFoldDB" id="A0A1T5CHM4"/>
<keyword evidence="3" id="KW-0732">Signal</keyword>
<feature type="compositionally biased region" description="Basic and acidic residues" evidence="1">
    <location>
        <begin position="67"/>
        <end position="98"/>
    </location>
</feature>